<evidence type="ECO:0000313" key="4">
    <source>
        <dbReference type="EMBL" id="MFC5892568.1"/>
    </source>
</evidence>
<gene>
    <name evidence="4" type="ORF">ACFP3M_07020</name>
</gene>
<dbReference type="InterPro" id="IPR001031">
    <property type="entry name" value="Thioesterase"/>
</dbReference>
<dbReference type="EMBL" id="JBHSPW010000002">
    <property type="protein sequence ID" value="MFC5892568.1"/>
    <property type="molecule type" value="Genomic_DNA"/>
</dbReference>
<dbReference type="PANTHER" id="PTHR11487:SF0">
    <property type="entry name" value="S-ACYL FATTY ACID SYNTHASE THIOESTERASE, MEDIUM CHAIN"/>
    <property type="match status" value="1"/>
</dbReference>
<dbReference type="Pfam" id="PF00975">
    <property type="entry name" value="Thioesterase"/>
    <property type="match status" value="1"/>
</dbReference>
<keyword evidence="5" id="KW-1185">Reference proteome</keyword>
<evidence type="ECO:0000313" key="5">
    <source>
        <dbReference type="Proteomes" id="UP001596241"/>
    </source>
</evidence>
<evidence type="ECO:0000256" key="2">
    <source>
        <dbReference type="ARBA" id="ARBA00022801"/>
    </source>
</evidence>
<dbReference type="Proteomes" id="UP001596241">
    <property type="component" value="Unassembled WGS sequence"/>
</dbReference>
<evidence type="ECO:0000256" key="1">
    <source>
        <dbReference type="ARBA" id="ARBA00007169"/>
    </source>
</evidence>
<proteinExistence type="inferred from homology"/>
<sequence length="258" mass="26707">MPHPSALRTAPTGPWLRRLGAAADDAVPLVCFPHAGGSAGSYLALSKRLAPHVATWAVQYPGRQERHREAPFTEVTALADAAFAALRPYLSAPYAFFGHSMGAVVAFEVARRCETAGAGPVRLFASGRRAPSVPHRGATGWRDDDALVAELERLGGTAPGVLADPELRALVLPALRADYRAVEGYVCAAGATVGCPLTVLCGDADPVFAVSEAGAWRPHTTGAFDVSVHPGGHFYLDPQAAGVAAVVTAALTGPATRA</sequence>
<keyword evidence="2" id="KW-0378">Hydrolase</keyword>
<dbReference type="Gene3D" id="3.40.50.1820">
    <property type="entry name" value="alpha/beta hydrolase"/>
    <property type="match status" value="1"/>
</dbReference>
<dbReference type="InterPro" id="IPR012223">
    <property type="entry name" value="TEII"/>
</dbReference>
<evidence type="ECO:0000259" key="3">
    <source>
        <dbReference type="SMART" id="SM00824"/>
    </source>
</evidence>
<organism evidence="4 5">
    <name type="scientific">Streptomyces ramulosus</name>
    <dbReference type="NCBI Taxonomy" id="47762"/>
    <lineage>
        <taxon>Bacteria</taxon>
        <taxon>Bacillati</taxon>
        <taxon>Actinomycetota</taxon>
        <taxon>Actinomycetes</taxon>
        <taxon>Kitasatosporales</taxon>
        <taxon>Streptomycetaceae</taxon>
        <taxon>Streptomyces</taxon>
    </lineage>
</organism>
<dbReference type="SMART" id="SM00824">
    <property type="entry name" value="PKS_TE"/>
    <property type="match status" value="1"/>
</dbReference>
<dbReference type="SUPFAM" id="SSF53474">
    <property type="entry name" value="alpha/beta-Hydrolases"/>
    <property type="match status" value="1"/>
</dbReference>
<reference evidence="5" key="1">
    <citation type="journal article" date="2019" name="Int. J. Syst. Evol. Microbiol.">
        <title>The Global Catalogue of Microorganisms (GCM) 10K type strain sequencing project: providing services to taxonomists for standard genome sequencing and annotation.</title>
        <authorList>
            <consortium name="The Broad Institute Genomics Platform"/>
            <consortium name="The Broad Institute Genome Sequencing Center for Infectious Disease"/>
            <person name="Wu L."/>
            <person name="Ma J."/>
        </authorList>
    </citation>
    <scope>NUCLEOTIDE SEQUENCE [LARGE SCALE GENOMIC DNA]</scope>
    <source>
        <strain evidence="5">CGMCC 1.15809</strain>
    </source>
</reference>
<comment type="caution">
    <text evidence="4">The sequence shown here is derived from an EMBL/GenBank/DDBJ whole genome shotgun (WGS) entry which is preliminary data.</text>
</comment>
<dbReference type="InterPro" id="IPR029058">
    <property type="entry name" value="AB_hydrolase_fold"/>
</dbReference>
<protein>
    <submittedName>
        <fullName evidence="4">Thioesterase II family protein</fullName>
    </submittedName>
</protein>
<feature type="domain" description="Thioesterase TesA-like" evidence="3">
    <location>
        <begin position="30"/>
        <end position="251"/>
    </location>
</feature>
<comment type="similarity">
    <text evidence="1">Belongs to the thioesterase family.</text>
</comment>
<name>A0ABW1FI98_9ACTN</name>
<dbReference type="RefSeq" id="WP_345088038.1">
    <property type="nucleotide sequence ID" value="NZ_BAAAWG010000013.1"/>
</dbReference>
<dbReference type="PANTHER" id="PTHR11487">
    <property type="entry name" value="THIOESTERASE"/>
    <property type="match status" value="1"/>
</dbReference>
<accession>A0ABW1FI98</accession>
<dbReference type="InterPro" id="IPR020802">
    <property type="entry name" value="TesA-like"/>
</dbReference>